<dbReference type="GO" id="GO:0005509">
    <property type="term" value="F:calcium ion binding"/>
    <property type="evidence" value="ECO:0007669"/>
    <property type="project" value="InterPro"/>
</dbReference>
<dbReference type="AlphaFoldDB" id="A0A1H1FQ81"/>
<reference evidence="6" key="2">
    <citation type="submission" date="2016-10" db="EMBL/GenBank/DDBJ databases">
        <authorList>
            <person name="de Groot N.N."/>
        </authorList>
    </citation>
    <scope>NUCLEOTIDE SEQUENCE [LARGE SCALE GENOMIC DNA]</scope>
    <source>
        <strain evidence="6">CGMCC 1.12397</strain>
    </source>
</reference>
<sequence>MRRTTETGRRISRRSALKGLASLGVVGAVGTTGAAATGESRGDRRRASEAAARKVRERFEWAWKNYEKHAWGHDMITPVSGGYEEFFFDQPVGLTLVEALDTLYLLGMDRELEKAVEWIKEELSFDIDAEMQVFEANIRMVGGLLSGYKVTGDEALLDLARDLADRLRPAFEESPTGMPYRFVNPATGEVSDSVNFVAEIGTYVAEWGELSREVGDDSYYELAKAAMEAAYDRRSDLDLLGASIDVETGEWQDTVARIGPPSDSFYEYLWDGWRLFGDADFLRWFGVLVDGIQEHQAETYDGRLWYRRVDMDTGDVVAHTQSELSNFWSGLMAEAGQPEIGRAYHDSWTAVREKYDLFPGSIDYTDLSAEATTYWLRPEYLGGALLLYERTGETVYRKRAYELWRAMEEHCRVENGYTVITDVTTSPMEQGDLTPGYWWSENMKYFYLLAGGTDRLAEDYYLTTEGNVLRGVEGPAVD</sequence>
<dbReference type="InterPro" id="IPR036026">
    <property type="entry name" value="Seven-hairpin_glycosidases"/>
</dbReference>
<dbReference type="InterPro" id="IPR044674">
    <property type="entry name" value="EDEM1/2/3"/>
</dbReference>
<keyword evidence="5" id="KW-0378">Hydrolase</keyword>
<keyword evidence="8" id="KW-1185">Reference proteome</keyword>
<dbReference type="Pfam" id="PF01532">
    <property type="entry name" value="Glyco_hydro_47"/>
    <property type="match status" value="1"/>
</dbReference>
<dbReference type="EMBL" id="FNKQ01000004">
    <property type="protein sequence ID" value="SDR03223.1"/>
    <property type="molecule type" value="Genomic_DNA"/>
</dbReference>
<evidence type="ECO:0000313" key="5">
    <source>
        <dbReference type="EMBL" id="RDI69978.1"/>
    </source>
</evidence>
<organism evidence="6 7">
    <name type="scientific">Halopelagius longus</name>
    <dbReference type="NCBI Taxonomy" id="1236180"/>
    <lineage>
        <taxon>Archaea</taxon>
        <taxon>Methanobacteriati</taxon>
        <taxon>Methanobacteriota</taxon>
        <taxon>Stenosarchaea group</taxon>
        <taxon>Halobacteria</taxon>
        <taxon>Halobacteriales</taxon>
        <taxon>Haloferacaceae</taxon>
    </lineage>
</organism>
<dbReference type="PANTHER" id="PTHR45679">
    <property type="entry name" value="ER DEGRADATION-ENHANCING ALPHA-MANNOSIDASE-LIKE PROTEIN 2"/>
    <property type="match status" value="1"/>
</dbReference>
<dbReference type="InterPro" id="IPR001382">
    <property type="entry name" value="Glyco_hydro_47"/>
</dbReference>
<proteinExistence type="inferred from homology"/>
<evidence type="ECO:0000313" key="7">
    <source>
        <dbReference type="Proteomes" id="UP000199289"/>
    </source>
</evidence>
<comment type="similarity">
    <text evidence="2">Belongs to the glycosyl hydrolase 47 family.</text>
</comment>
<dbReference type="SUPFAM" id="SSF48225">
    <property type="entry name" value="Seven-hairpin glycosidases"/>
    <property type="match status" value="1"/>
</dbReference>
<dbReference type="EMBL" id="QQST01000002">
    <property type="protein sequence ID" value="RDI69978.1"/>
    <property type="molecule type" value="Genomic_DNA"/>
</dbReference>
<accession>A0A1H1FQ81</accession>
<evidence type="ECO:0000256" key="1">
    <source>
        <dbReference type="ARBA" id="ARBA00004240"/>
    </source>
</evidence>
<dbReference type="InterPro" id="IPR006311">
    <property type="entry name" value="TAT_signal"/>
</dbReference>
<dbReference type="PANTHER" id="PTHR45679:SF5">
    <property type="entry name" value="ER DEGRADATION-ENHANCING ALPHA-MANNOSIDASE-LIKE PROTEIN 1"/>
    <property type="match status" value="1"/>
</dbReference>
<dbReference type="Proteomes" id="UP000255421">
    <property type="component" value="Unassembled WGS sequence"/>
</dbReference>
<evidence type="ECO:0000313" key="8">
    <source>
        <dbReference type="Proteomes" id="UP000255421"/>
    </source>
</evidence>
<evidence type="ECO:0000256" key="4">
    <source>
        <dbReference type="ARBA" id="ARBA00023180"/>
    </source>
</evidence>
<keyword evidence="4" id="KW-0325">Glycoprotein</keyword>
<reference evidence="7" key="1">
    <citation type="submission" date="2016-10" db="EMBL/GenBank/DDBJ databases">
        <authorList>
            <person name="Varghese N."/>
            <person name="Submissions S."/>
        </authorList>
    </citation>
    <scope>NUCLEOTIDE SEQUENCE [LARGE SCALE GENOMIC DNA]</scope>
    <source>
        <strain evidence="7">CGMCC 1.12397</strain>
    </source>
</reference>
<dbReference type="GO" id="GO:0005975">
    <property type="term" value="P:carbohydrate metabolic process"/>
    <property type="evidence" value="ECO:0007669"/>
    <property type="project" value="InterPro"/>
</dbReference>
<dbReference type="GO" id="GO:1904380">
    <property type="term" value="P:endoplasmic reticulum mannose trimming"/>
    <property type="evidence" value="ECO:0007669"/>
    <property type="project" value="InterPro"/>
</dbReference>
<dbReference type="GO" id="GO:0004571">
    <property type="term" value="F:mannosyl-oligosaccharide 1,2-alpha-mannosidase activity"/>
    <property type="evidence" value="ECO:0007669"/>
    <property type="project" value="InterPro"/>
</dbReference>
<reference evidence="5 8" key="3">
    <citation type="submission" date="2018-07" db="EMBL/GenBank/DDBJ databases">
        <title>Genome sequence of extremly halophilic archaeon Halopelagius longus strain BC12-B1.</title>
        <authorList>
            <person name="Zhang X."/>
        </authorList>
    </citation>
    <scope>NUCLEOTIDE SEQUENCE [LARGE SCALE GENOMIC DNA]</scope>
    <source>
        <strain evidence="5 8">BC12-B1</strain>
    </source>
</reference>
<protein>
    <submittedName>
        <fullName evidence="5">Glycoside hydrolase family 47 protein</fullName>
    </submittedName>
    <submittedName>
        <fullName evidence="6">Mannosyl-oligosaccharide alpha-1,2-mannosidase</fullName>
    </submittedName>
</protein>
<evidence type="ECO:0000256" key="3">
    <source>
        <dbReference type="ARBA" id="ARBA00022824"/>
    </source>
</evidence>
<dbReference type="Proteomes" id="UP000199289">
    <property type="component" value="Unassembled WGS sequence"/>
</dbReference>
<name>A0A1H1FQ81_9EURY</name>
<evidence type="ECO:0000256" key="2">
    <source>
        <dbReference type="ARBA" id="ARBA00007658"/>
    </source>
</evidence>
<dbReference type="RefSeq" id="WP_092538843.1">
    <property type="nucleotide sequence ID" value="NZ_FNKQ01000004.1"/>
</dbReference>
<evidence type="ECO:0000313" key="6">
    <source>
        <dbReference type="EMBL" id="SDR03223.1"/>
    </source>
</evidence>
<keyword evidence="3" id="KW-0256">Endoplasmic reticulum</keyword>
<dbReference type="InterPro" id="IPR012341">
    <property type="entry name" value="6hp_glycosidase-like_sf"/>
</dbReference>
<dbReference type="PROSITE" id="PS51318">
    <property type="entry name" value="TAT"/>
    <property type="match status" value="1"/>
</dbReference>
<gene>
    <name evidence="5" type="ORF">DWB78_15185</name>
    <name evidence="6" type="ORF">SAMN05216278_3355</name>
</gene>
<dbReference type="PRINTS" id="PR00747">
    <property type="entry name" value="GLYHDRLASE47"/>
</dbReference>
<comment type="subcellular location">
    <subcellularLocation>
        <location evidence="1">Endoplasmic reticulum</location>
    </subcellularLocation>
</comment>
<dbReference type="GO" id="GO:0016020">
    <property type="term" value="C:membrane"/>
    <property type="evidence" value="ECO:0007669"/>
    <property type="project" value="InterPro"/>
</dbReference>
<dbReference type="Gene3D" id="1.50.10.10">
    <property type="match status" value="1"/>
</dbReference>